<evidence type="ECO:0000313" key="1">
    <source>
        <dbReference type="EMBL" id="KAB8223335.1"/>
    </source>
</evidence>
<dbReference type="AlphaFoldDB" id="A0A5N6F2B1"/>
<proteinExistence type="predicted"/>
<organism evidence="1 2">
    <name type="scientific">Aspergillus novoparasiticus</name>
    <dbReference type="NCBI Taxonomy" id="986946"/>
    <lineage>
        <taxon>Eukaryota</taxon>
        <taxon>Fungi</taxon>
        <taxon>Dikarya</taxon>
        <taxon>Ascomycota</taxon>
        <taxon>Pezizomycotina</taxon>
        <taxon>Eurotiomycetes</taxon>
        <taxon>Eurotiomycetidae</taxon>
        <taxon>Eurotiales</taxon>
        <taxon>Aspergillaceae</taxon>
        <taxon>Aspergillus</taxon>
        <taxon>Aspergillus subgen. Circumdati</taxon>
    </lineage>
</organism>
<accession>A0A5N6F2B1</accession>
<reference evidence="1 2" key="1">
    <citation type="submission" date="2019-04" db="EMBL/GenBank/DDBJ databases">
        <title>Fungal friends and foes A comparative genomics study of 23 Aspergillus species from section Flavi.</title>
        <authorList>
            <consortium name="DOE Joint Genome Institute"/>
            <person name="Kjaerbolling I."/>
            <person name="Vesth T.C."/>
            <person name="Frisvad J.C."/>
            <person name="Nybo J.L."/>
            <person name="Theobald S."/>
            <person name="Kildgaard S."/>
            <person name="Petersen T.I."/>
            <person name="Kuo A."/>
            <person name="Sato A."/>
            <person name="Lyhne E.K."/>
            <person name="Kogle M.E."/>
            <person name="Wiebenga A."/>
            <person name="Kun R.S."/>
            <person name="Lubbers R.J."/>
            <person name="Makela M.R."/>
            <person name="Barry K."/>
            <person name="Chovatia M."/>
            <person name="Clum A."/>
            <person name="Daum C."/>
            <person name="Haridas S."/>
            <person name="He G."/>
            <person name="LaButti K."/>
            <person name="Lipzen A."/>
            <person name="Mondo S."/>
            <person name="Pangilinan J."/>
            <person name="Riley R."/>
            <person name="Salamov A."/>
            <person name="Simmons B.A."/>
            <person name="Magnuson J.K."/>
            <person name="Henrissat B."/>
            <person name="Mortensen U.H."/>
            <person name="Larsen T.O."/>
            <person name="De vries R.P."/>
            <person name="Grigoriev I.V."/>
            <person name="Machida M."/>
            <person name="Baker S.E."/>
            <person name="Andersen M.R."/>
        </authorList>
    </citation>
    <scope>NUCLEOTIDE SEQUENCE [LARGE SCALE GENOMIC DNA]</scope>
    <source>
        <strain evidence="1 2">CBS 126849</strain>
    </source>
</reference>
<sequence>MSQYRLVRNHRVVCFGDAKKTLPWVGVIVAGRTLKVTINELRFRCLLPPQVGILVISILGLKQQPSVQGQWLKWAVLPLSLG</sequence>
<dbReference type="EMBL" id="ML733406">
    <property type="protein sequence ID" value="KAB8223335.1"/>
    <property type="molecule type" value="Genomic_DNA"/>
</dbReference>
<keyword evidence="2" id="KW-1185">Reference proteome</keyword>
<name>A0A5N6F2B1_9EURO</name>
<evidence type="ECO:0000313" key="2">
    <source>
        <dbReference type="Proteomes" id="UP000326799"/>
    </source>
</evidence>
<protein>
    <submittedName>
        <fullName evidence="1">Uncharacterized protein</fullName>
    </submittedName>
</protein>
<dbReference type="Proteomes" id="UP000326799">
    <property type="component" value="Unassembled WGS sequence"/>
</dbReference>
<gene>
    <name evidence="1" type="ORF">BDV33DRAFT_167401</name>
</gene>